<dbReference type="STRING" id="54914.AV540_10615"/>
<dbReference type="InterPro" id="IPR010977">
    <property type="entry name" value="Aromatic_deC"/>
</dbReference>
<evidence type="ECO:0000256" key="1">
    <source>
        <dbReference type="ARBA" id="ARBA00001933"/>
    </source>
</evidence>
<dbReference type="GO" id="GO:0019752">
    <property type="term" value="P:carboxylic acid metabolic process"/>
    <property type="evidence" value="ECO:0007669"/>
    <property type="project" value="InterPro"/>
</dbReference>
<evidence type="ECO:0000256" key="5">
    <source>
        <dbReference type="ARBA" id="ARBA00023239"/>
    </source>
</evidence>
<dbReference type="SUPFAM" id="SSF53383">
    <property type="entry name" value="PLP-dependent transferases"/>
    <property type="match status" value="1"/>
</dbReference>
<evidence type="ECO:0000256" key="3">
    <source>
        <dbReference type="ARBA" id="ARBA00022793"/>
    </source>
</evidence>
<evidence type="ECO:0000256" key="7">
    <source>
        <dbReference type="RuleBase" id="RU000382"/>
    </source>
</evidence>
<dbReference type="InterPro" id="IPR015421">
    <property type="entry name" value="PyrdxlP-dep_Trfase_major"/>
</dbReference>
<dbReference type="InterPro" id="IPR015424">
    <property type="entry name" value="PyrdxlP-dep_Trfase"/>
</dbReference>
<feature type="modified residue" description="N6-(pyridoxal phosphate)lysine" evidence="6">
    <location>
        <position position="296"/>
    </location>
</feature>
<evidence type="ECO:0000313" key="8">
    <source>
        <dbReference type="EMBL" id="GEB34209.1"/>
    </source>
</evidence>
<keyword evidence="4 6" id="KW-0663">Pyridoxal phosphate</keyword>
<dbReference type="GO" id="GO:0030170">
    <property type="term" value="F:pyridoxal phosphate binding"/>
    <property type="evidence" value="ECO:0007669"/>
    <property type="project" value="InterPro"/>
</dbReference>
<dbReference type="GO" id="GO:0006520">
    <property type="term" value="P:amino acid metabolic process"/>
    <property type="evidence" value="ECO:0007669"/>
    <property type="project" value="InterPro"/>
</dbReference>
<gene>
    <name evidence="8" type="ORF">BPA01_37890</name>
</gene>
<evidence type="ECO:0000256" key="2">
    <source>
        <dbReference type="ARBA" id="ARBA00009533"/>
    </source>
</evidence>
<dbReference type="Gene3D" id="3.40.640.10">
    <property type="entry name" value="Type I PLP-dependent aspartate aminotransferase-like (Major domain)"/>
    <property type="match status" value="1"/>
</dbReference>
<evidence type="ECO:0000256" key="6">
    <source>
        <dbReference type="PIRSR" id="PIRSR602129-50"/>
    </source>
</evidence>
<dbReference type="PANTHER" id="PTHR11999:SF70">
    <property type="entry name" value="MIP05841P"/>
    <property type="match status" value="1"/>
</dbReference>
<dbReference type="InterPro" id="IPR002129">
    <property type="entry name" value="PyrdxlP-dep_de-COase"/>
</dbReference>
<name>A0A4Y3PT34_BREPA</name>
<reference evidence="8 9" key="1">
    <citation type="submission" date="2019-06" db="EMBL/GenBank/DDBJ databases">
        <title>Whole genome shotgun sequence of Brevibacillus parabrevis NBRC 12334.</title>
        <authorList>
            <person name="Hosoyama A."/>
            <person name="Uohara A."/>
            <person name="Ohji S."/>
            <person name="Ichikawa N."/>
        </authorList>
    </citation>
    <scope>NUCLEOTIDE SEQUENCE [LARGE SCALE GENOMIC DNA]</scope>
    <source>
        <strain evidence="8 9">NBRC 12334</strain>
    </source>
</reference>
<organism evidence="8 9">
    <name type="scientific">Brevibacillus parabrevis</name>
    <dbReference type="NCBI Taxonomy" id="54914"/>
    <lineage>
        <taxon>Bacteria</taxon>
        <taxon>Bacillati</taxon>
        <taxon>Bacillota</taxon>
        <taxon>Bacilli</taxon>
        <taxon>Bacillales</taxon>
        <taxon>Paenibacillaceae</taxon>
        <taxon>Brevibacillus</taxon>
    </lineage>
</organism>
<dbReference type="Gene3D" id="3.90.1150.10">
    <property type="entry name" value="Aspartate Aminotransferase, domain 1"/>
    <property type="match status" value="1"/>
</dbReference>
<sequence>MAMVSKMQADQQDLAALLNRVVQESLQFFAGLEERPVAAQAKTEAVESLPSDGRGGLQALERFQQLYAKKLSASAGPRYLGFVTGGATPASIAGDWLVSVYDQNLSGISDSIAGYVELETIAMLRELFLLPDDFSGAFVSGATMANFVGLAQARQWAARKQGVDVANDGLYQLPPLKIASGAPHSSIYKSLSMLGIGRKSMHLIPCQPNREAIDIAALRAFLEEHRNEPCVVVANAGTVNTVDYDDLAAIARLKSDYAFWLHVDAAFGGFAACSPRFSHLVNGLEHADSITIDAHKWLNVPYDSAMQFTRHKSLQVDVFQNNAAYLGSAIAQPEFAHLTPENSRRFRALPAWFSLQAYGRAGYKEIVESNAEVARLLGEKIAGSDSFELLAPVRLNVVCFSLKRKTRAEESLTMNDITRFLGQLSRDGRVFMTPTNYQGSPAIRAAFSNWRTVGQDVDVIWQALCDSFAEYSREG</sequence>
<dbReference type="GO" id="GO:0004058">
    <property type="term" value="F:aromatic-L-amino-acid decarboxylase activity"/>
    <property type="evidence" value="ECO:0007669"/>
    <property type="project" value="UniProtKB-ARBA"/>
</dbReference>
<dbReference type="InterPro" id="IPR015422">
    <property type="entry name" value="PyrdxlP-dep_Trfase_small"/>
</dbReference>
<dbReference type="Proteomes" id="UP000316882">
    <property type="component" value="Unassembled WGS sequence"/>
</dbReference>
<proteinExistence type="inferred from homology"/>
<comment type="similarity">
    <text evidence="2 7">Belongs to the group II decarboxylase family.</text>
</comment>
<keyword evidence="3" id="KW-0210">Decarboxylase</keyword>
<keyword evidence="5 7" id="KW-0456">Lyase</keyword>
<protein>
    <submittedName>
        <fullName evidence="8">Amino acid decarboxylase</fullName>
    </submittedName>
</protein>
<comment type="cofactor">
    <cofactor evidence="1 6 7">
        <name>pyridoxal 5'-phosphate</name>
        <dbReference type="ChEBI" id="CHEBI:597326"/>
    </cofactor>
</comment>
<evidence type="ECO:0000256" key="4">
    <source>
        <dbReference type="ARBA" id="ARBA00022898"/>
    </source>
</evidence>
<comment type="caution">
    <text evidence="8">The sequence shown here is derived from an EMBL/GenBank/DDBJ whole genome shotgun (WGS) entry which is preliminary data.</text>
</comment>
<dbReference type="PRINTS" id="PR00800">
    <property type="entry name" value="YHDCRBOXLASE"/>
</dbReference>
<keyword evidence="9" id="KW-1185">Reference proteome</keyword>
<dbReference type="RefSeq" id="WP_233454149.1">
    <property type="nucleotide sequence ID" value="NZ_BJMH01000020.1"/>
</dbReference>
<dbReference type="AlphaFoldDB" id="A0A4Y3PT34"/>
<evidence type="ECO:0000313" key="9">
    <source>
        <dbReference type="Proteomes" id="UP000316882"/>
    </source>
</evidence>
<dbReference type="Pfam" id="PF00282">
    <property type="entry name" value="Pyridoxal_deC"/>
    <property type="match status" value="1"/>
</dbReference>
<accession>A0A4Y3PT34</accession>
<dbReference type="PANTHER" id="PTHR11999">
    <property type="entry name" value="GROUP II PYRIDOXAL-5-PHOSPHATE DECARBOXYLASE"/>
    <property type="match status" value="1"/>
</dbReference>
<dbReference type="EMBL" id="BJMH01000020">
    <property type="protein sequence ID" value="GEB34209.1"/>
    <property type="molecule type" value="Genomic_DNA"/>
</dbReference>